<keyword evidence="3" id="KW-1185">Reference proteome</keyword>
<evidence type="ECO:0000313" key="3">
    <source>
        <dbReference type="Proteomes" id="UP000008206"/>
    </source>
</evidence>
<accession>E0U9R6</accession>
<evidence type="ECO:0000256" key="1">
    <source>
        <dbReference type="SAM" id="SignalP"/>
    </source>
</evidence>
<keyword evidence="1" id="KW-0732">Signal</keyword>
<evidence type="ECO:0000313" key="2">
    <source>
        <dbReference type="EMBL" id="ADN14986.1"/>
    </source>
</evidence>
<dbReference type="KEGG" id="cyj:Cyan7822_3031"/>
<proteinExistence type="predicted"/>
<name>E0U9R6_GLOV7</name>
<feature type="signal peptide" evidence="1">
    <location>
        <begin position="1"/>
        <end position="22"/>
    </location>
</feature>
<dbReference type="OrthoDB" id="532473at2"/>
<organism evidence="2 3">
    <name type="scientific">Gloeothece verrucosa (strain PCC 7822)</name>
    <name type="common">Cyanothece sp. (strain PCC 7822)</name>
    <dbReference type="NCBI Taxonomy" id="497965"/>
    <lineage>
        <taxon>Bacteria</taxon>
        <taxon>Bacillati</taxon>
        <taxon>Cyanobacteriota</taxon>
        <taxon>Cyanophyceae</taxon>
        <taxon>Oscillatoriophycideae</taxon>
        <taxon>Chroococcales</taxon>
        <taxon>Aphanothecaceae</taxon>
        <taxon>Gloeothece</taxon>
        <taxon>Gloeothece verrucosa</taxon>
    </lineage>
</organism>
<reference evidence="3" key="1">
    <citation type="journal article" date="2011" name="MBio">
        <title>Novel metabolic attributes of the genus Cyanothece, comprising a group of unicellular nitrogen-fixing Cyanobacteria.</title>
        <authorList>
            <person name="Bandyopadhyay A."/>
            <person name="Elvitigala T."/>
            <person name="Welsh E."/>
            <person name="Stockel J."/>
            <person name="Liberton M."/>
            <person name="Min H."/>
            <person name="Sherman L.A."/>
            <person name="Pakrasi H.B."/>
        </authorList>
    </citation>
    <scope>NUCLEOTIDE SEQUENCE [LARGE SCALE GENOMIC DNA]</scope>
    <source>
        <strain evidence="3">PCC 7822</strain>
    </source>
</reference>
<feature type="chain" id="PRO_5003141198" evidence="1">
    <location>
        <begin position="23"/>
        <end position="95"/>
    </location>
</feature>
<dbReference type="Proteomes" id="UP000008206">
    <property type="component" value="Chromosome"/>
</dbReference>
<dbReference type="eggNOG" id="ENOG5032VHA">
    <property type="taxonomic scope" value="Bacteria"/>
</dbReference>
<dbReference type="AlphaFoldDB" id="E0U9R6"/>
<dbReference type="HOGENOM" id="CLU_158023_0_0_3"/>
<dbReference type="RefSeq" id="WP_013323079.1">
    <property type="nucleotide sequence ID" value="NC_014501.1"/>
</dbReference>
<dbReference type="STRING" id="497965.Cyan7822_3031"/>
<gene>
    <name evidence="2" type="ordered locus">Cyan7822_3031</name>
</gene>
<protein>
    <submittedName>
        <fullName evidence="2">Uncharacterized protein</fullName>
    </submittedName>
</protein>
<dbReference type="EMBL" id="CP002198">
    <property type="protein sequence ID" value="ADN14986.1"/>
    <property type="molecule type" value="Genomic_DNA"/>
</dbReference>
<sequence length="95" mass="10783">MKPIILLLLLIISLSITRPAQAALCRTLEGKQICITYIKRSAKYYWEYRASVKINGVATPIEKYNCRDRIKITKDGTLVPFEANGAGELICRFFS</sequence>